<dbReference type="InterPro" id="IPR013087">
    <property type="entry name" value="Znf_C2H2_type"/>
</dbReference>
<feature type="domain" description="C2H2-type" evidence="9">
    <location>
        <begin position="74"/>
        <end position="95"/>
    </location>
</feature>
<evidence type="ECO:0000256" key="5">
    <source>
        <dbReference type="ARBA" id="ARBA00023015"/>
    </source>
</evidence>
<dbReference type="Gene3D" id="3.30.160.60">
    <property type="entry name" value="Classic Zinc Finger"/>
    <property type="match status" value="1"/>
</dbReference>
<keyword evidence="3" id="KW-0863">Zinc-finger</keyword>
<evidence type="ECO:0000256" key="8">
    <source>
        <dbReference type="SAM" id="MobiDB-lite"/>
    </source>
</evidence>
<evidence type="ECO:0000256" key="1">
    <source>
        <dbReference type="ARBA" id="ARBA00004123"/>
    </source>
</evidence>
<evidence type="ECO:0000256" key="7">
    <source>
        <dbReference type="ARBA" id="ARBA00023242"/>
    </source>
</evidence>
<protein>
    <recommendedName>
        <fullName evidence="9">C2H2-type domain-containing protein</fullName>
    </recommendedName>
</protein>
<gene>
    <name evidence="10" type="ORF">K432DRAFT_417708</name>
</gene>
<keyword evidence="6" id="KW-0804">Transcription</keyword>
<dbReference type="GO" id="GO:0005634">
    <property type="term" value="C:nucleus"/>
    <property type="evidence" value="ECO:0007669"/>
    <property type="project" value="UniProtKB-SubCell"/>
</dbReference>
<feature type="compositionally biased region" description="Basic and acidic residues" evidence="8">
    <location>
        <begin position="487"/>
        <end position="500"/>
    </location>
</feature>
<dbReference type="GO" id="GO:0006357">
    <property type="term" value="P:regulation of transcription by RNA polymerase II"/>
    <property type="evidence" value="ECO:0007669"/>
    <property type="project" value="TreeGrafter"/>
</dbReference>
<proteinExistence type="predicted"/>
<evidence type="ECO:0000256" key="2">
    <source>
        <dbReference type="ARBA" id="ARBA00022723"/>
    </source>
</evidence>
<organism evidence="10 11">
    <name type="scientific">Lepidopterella palustris CBS 459.81</name>
    <dbReference type="NCBI Taxonomy" id="1314670"/>
    <lineage>
        <taxon>Eukaryota</taxon>
        <taxon>Fungi</taxon>
        <taxon>Dikarya</taxon>
        <taxon>Ascomycota</taxon>
        <taxon>Pezizomycotina</taxon>
        <taxon>Dothideomycetes</taxon>
        <taxon>Pleosporomycetidae</taxon>
        <taxon>Mytilinidiales</taxon>
        <taxon>Argynnaceae</taxon>
        <taxon>Lepidopterella</taxon>
    </lineage>
</organism>
<reference evidence="10 11" key="1">
    <citation type="journal article" date="2016" name="Nat. Commun.">
        <title>Ectomycorrhizal ecology is imprinted in the genome of the dominant symbiotic fungus Cenococcum geophilum.</title>
        <authorList>
            <consortium name="DOE Joint Genome Institute"/>
            <person name="Peter M."/>
            <person name="Kohler A."/>
            <person name="Ohm R.A."/>
            <person name="Kuo A."/>
            <person name="Krutzmann J."/>
            <person name="Morin E."/>
            <person name="Arend M."/>
            <person name="Barry K.W."/>
            <person name="Binder M."/>
            <person name="Choi C."/>
            <person name="Clum A."/>
            <person name="Copeland A."/>
            <person name="Grisel N."/>
            <person name="Haridas S."/>
            <person name="Kipfer T."/>
            <person name="LaButti K."/>
            <person name="Lindquist E."/>
            <person name="Lipzen A."/>
            <person name="Maire R."/>
            <person name="Meier B."/>
            <person name="Mihaltcheva S."/>
            <person name="Molinier V."/>
            <person name="Murat C."/>
            <person name="Poggeler S."/>
            <person name="Quandt C.A."/>
            <person name="Sperisen C."/>
            <person name="Tritt A."/>
            <person name="Tisserant E."/>
            <person name="Crous P.W."/>
            <person name="Henrissat B."/>
            <person name="Nehls U."/>
            <person name="Egli S."/>
            <person name="Spatafora J.W."/>
            <person name="Grigoriev I.V."/>
            <person name="Martin F.M."/>
        </authorList>
    </citation>
    <scope>NUCLEOTIDE SEQUENCE [LARGE SCALE GENOMIC DNA]</scope>
    <source>
        <strain evidence="10 11">CBS 459.81</strain>
    </source>
</reference>
<dbReference type="PANTHER" id="PTHR46179">
    <property type="entry name" value="ZINC FINGER PROTEIN"/>
    <property type="match status" value="1"/>
</dbReference>
<feature type="region of interest" description="Disordered" evidence="8">
    <location>
        <begin position="190"/>
        <end position="228"/>
    </location>
</feature>
<name>A0A8E2JDZ7_9PEZI</name>
<feature type="compositionally biased region" description="Polar residues" evidence="8">
    <location>
        <begin position="198"/>
        <end position="213"/>
    </location>
</feature>
<evidence type="ECO:0000256" key="3">
    <source>
        <dbReference type="ARBA" id="ARBA00022771"/>
    </source>
</evidence>
<feature type="domain" description="C2H2-type" evidence="9">
    <location>
        <begin position="373"/>
        <end position="396"/>
    </location>
</feature>
<keyword evidence="7" id="KW-0539">Nucleus</keyword>
<evidence type="ECO:0000313" key="10">
    <source>
        <dbReference type="EMBL" id="OCK78887.1"/>
    </source>
</evidence>
<dbReference type="OrthoDB" id="8117402at2759"/>
<evidence type="ECO:0000256" key="6">
    <source>
        <dbReference type="ARBA" id="ARBA00023163"/>
    </source>
</evidence>
<sequence>MISLYSRGSRRSRGPFKCTYDKCDLSFKTEEKRDRHKKSSKEHDFCATCNEDFDDWDGLARHRATETDIHQSACRVCGDEFGSVSGMKRHIAISHPIDQNIPCLGCAAVFNRASHLIAHLENNECKSISADQFVGHLQHKNIIRRLLRDPDQIKKINKNLQTQHAAIDDEEGGGVLLEPTLLDENKDDKLSDYASLDPQKSTAPVHPSVNNSRHWPALDSSGGPGKHPSIVTDDNTDTLSTHFDGISLNTSAIAGAVDWDERVEANVKGLVTRSAGSTISTSAMSVTSEDSATTQKPSAWGCTGTSTATSTILFPEAKATPVSPEWQEALVRRDRAYEREYGLNLFRARFWDPTSPGYNPKRFWDVTLEVYMCPFPHCEAALDTPFSLEIHIRNSHRMSEVRCPSCLRLFKTSAALVAHCETGLGRCQIARSSNFNQALDEFSGGFLSASYVLRPDHVPDFSNATDAEGEWQPQPVPVGYTQYESTKPPDWRDPQEELAG</sequence>
<evidence type="ECO:0000259" key="9">
    <source>
        <dbReference type="PROSITE" id="PS00028"/>
    </source>
</evidence>
<keyword evidence="5" id="KW-0805">Transcription regulation</keyword>
<dbReference type="PANTHER" id="PTHR46179:SF13">
    <property type="entry name" value="C2H2-TYPE DOMAIN-CONTAINING PROTEIN"/>
    <property type="match status" value="1"/>
</dbReference>
<feature type="region of interest" description="Disordered" evidence="8">
    <location>
        <begin position="463"/>
        <end position="500"/>
    </location>
</feature>
<dbReference type="AlphaFoldDB" id="A0A8E2JDZ7"/>
<dbReference type="Proteomes" id="UP000250266">
    <property type="component" value="Unassembled WGS sequence"/>
</dbReference>
<dbReference type="PROSITE" id="PS00028">
    <property type="entry name" value="ZINC_FINGER_C2H2_1"/>
    <property type="match status" value="2"/>
</dbReference>
<evidence type="ECO:0000256" key="4">
    <source>
        <dbReference type="ARBA" id="ARBA00022833"/>
    </source>
</evidence>
<keyword evidence="11" id="KW-1185">Reference proteome</keyword>
<keyword evidence="2" id="KW-0479">Metal-binding</keyword>
<dbReference type="InterPro" id="IPR051061">
    <property type="entry name" value="Zinc_finger_trans_reg"/>
</dbReference>
<dbReference type="GO" id="GO:0008270">
    <property type="term" value="F:zinc ion binding"/>
    <property type="evidence" value="ECO:0007669"/>
    <property type="project" value="UniProtKB-KW"/>
</dbReference>
<comment type="subcellular location">
    <subcellularLocation>
        <location evidence="1">Nucleus</location>
    </subcellularLocation>
</comment>
<dbReference type="SMART" id="SM00355">
    <property type="entry name" value="ZnF_C2H2"/>
    <property type="match status" value="5"/>
</dbReference>
<dbReference type="EMBL" id="KV745034">
    <property type="protein sequence ID" value="OCK78887.1"/>
    <property type="molecule type" value="Genomic_DNA"/>
</dbReference>
<evidence type="ECO:0000313" key="11">
    <source>
        <dbReference type="Proteomes" id="UP000250266"/>
    </source>
</evidence>
<accession>A0A8E2JDZ7</accession>
<keyword evidence="4" id="KW-0862">Zinc</keyword>